<dbReference type="OMA" id="FISRMEA"/>
<feature type="compositionally biased region" description="Pro residues" evidence="1">
    <location>
        <begin position="78"/>
        <end position="97"/>
    </location>
</feature>
<protein>
    <submittedName>
        <fullName evidence="2">Uncharacterized protein</fullName>
    </submittedName>
</protein>
<organism evidence="2 3">
    <name type="scientific">Saprolegnia diclina (strain VS20)</name>
    <dbReference type="NCBI Taxonomy" id="1156394"/>
    <lineage>
        <taxon>Eukaryota</taxon>
        <taxon>Sar</taxon>
        <taxon>Stramenopiles</taxon>
        <taxon>Oomycota</taxon>
        <taxon>Saprolegniomycetes</taxon>
        <taxon>Saprolegniales</taxon>
        <taxon>Saprolegniaceae</taxon>
        <taxon>Saprolegnia</taxon>
    </lineage>
</organism>
<dbReference type="EMBL" id="JH767153">
    <property type="protein sequence ID" value="EQC34896.1"/>
    <property type="molecule type" value="Genomic_DNA"/>
</dbReference>
<dbReference type="eggNOG" id="ENOG502S063">
    <property type="taxonomic scope" value="Eukaryota"/>
</dbReference>
<feature type="region of interest" description="Disordered" evidence="1">
    <location>
        <begin position="1"/>
        <end position="25"/>
    </location>
</feature>
<gene>
    <name evidence="2" type="ORF">SDRG_07695</name>
</gene>
<dbReference type="RefSeq" id="XP_008611768.1">
    <property type="nucleotide sequence ID" value="XM_008613546.1"/>
</dbReference>
<name>T0QJK2_SAPDV</name>
<dbReference type="Proteomes" id="UP000030762">
    <property type="component" value="Unassembled WGS sequence"/>
</dbReference>
<reference evidence="2 3" key="1">
    <citation type="submission" date="2012-04" db="EMBL/GenBank/DDBJ databases">
        <title>The Genome Sequence of Saprolegnia declina VS20.</title>
        <authorList>
            <consortium name="The Broad Institute Genome Sequencing Platform"/>
            <person name="Russ C."/>
            <person name="Nusbaum C."/>
            <person name="Tyler B."/>
            <person name="van West P."/>
            <person name="Dieguez-Uribeondo J."/>
            <person name="de Bruijn I."/>
            <person name="Tripathy S."/>
            <person name="Jiang R."/>
            <person name="Young S.K."/>
            <person name="Zeng Q."/>
            <person name="Gargeya S."/>
            <person name="Fitzgerald M."/>
            <person name="Haas B."/>
            <person name="Abouelleil A."/>
            <person name="Alvarado L."/>
            <person name="Arachchi H.M."/>
            <person name="Berlin A."/>
            <person name="Chapman S.B."/>
            <person name="Goldberg J."/>
            <person name="Griggs A."/>
            <person name="Gujja S."/>
            <person name="Hansen M."/>
            <person name="Howarth C."/>
            <person name="Imamovic A."/>
            <person name="Larimer J."/>
            <person name="McCowen C."/>
            <person name="Montmayeur A."/>
            <person name="Murphy C."/>
            <person name="Neiman D."/>
            <person name="Pearson M."/>
            <person name="Priest M."/>
            <person name="Roberts A."/>
            <person name="Saif S."/>
            <person name="Shea T."/>
            <person name="Sisk P."/>
            <person name="Sykes S."/>
            <person name="Wortman J."/>
            <person name="Nusbaum C."/>
            <person name="Birren B."/>
        </authorList>
    </citation>
    <scope>NUCLEOTIDE SEQUENCE [LARGE SCALE GENOMIC DNA]</scope>
    <source>
        <strain evidence="2 3">VS20</strain>
    </source>
</reference>
<feature type="region of interest" description="Disordered" evidence="1">
    <location>
        <begin position="76"/>
        <end position="141"/>
    </location>
</feature>
<dbReference type="VEuPathDB" id="FungiDB:SDRG_07695"/>
<proteinExistence type="predicted"/>
<dbReference type="AlphaFoldDB" id="T0QJK2"/>
<feature type="compositionally biased region" description="Basic and acidic residues" evidence="1">
    <location>
        <begin position="1"/>
        <end position="12"/>
    </location>
</feature>
<accession>T0QJK2</accession>
<dbReference type="InParanoid" id="T0QJK2"/>
<keyword evidence="3" id="KW-1185">Reference proteome</keyword>
<evidence type="ECO:0000313" key="3">
    <source>
        <dbReference type="Proteomes" id="UP000030762"/>
    </source>
</evidence>
<sequence length="364" mass="39985">MSDTARSYEHDGNGSGSFEDDDDAEIADILCQASLISAHAKKDQPMTASMPDSPPAITADTAALLVTTVQNAAAKTAPLPPSSFTPPTPSSSKPPTPSSSSASLRGRQSENIQTISRAKNRVHTKVASITAAKQARSGAKLPTTAVPTPVAVDAATYTARLLPKETIHALSKPKTSSTQRAFASDEDARQCRFQPKKTRSQLAAMKNPACGYDFVNHFDDEDKADDFIARMEAAEHNRQKRLQSTRGEEEYSLRQNKKQCPRCGMTQSYAEFRDKKKRCTFCGVLFALPKAWGDIGTDFLERMELSVDEKKRRHEAIRAHVVALETQSNRVPKSAKQRYYERAIEANTSHRAVPSTRIAFAEEP</sequence>
<dbReference type="GeneID" id="19948422"/>
<evidence type="ECO:0000256" key="1">
    <source>
        <dbReference type="SAM" id="MobiDB-lite"/>
    </source>
</evidence>
<dbReference type="OrthoDB" id="79589at2759"/>
<evidence type="ECO:0000313" key="2">
    <source>
        <dbReference type="EMBL" id="EQC34896.1"/>
    </source>
</evidence>